<organism evidence="3 4">
    <name type="scientific">Oceanotoga teriensis</name>
    <dbReference type="NCBI Taxonomy" id="515440"/>
    <lineage>
        <taxon>Bacteria</taxon>
        <taxon>Thermotogati</taxon>
        <taxon>Thermotogota</taxon>
        <taxon>Thermotogae</taxon>
        <taxon>Petrotogales</taxon>
        <taxon>Petrotogaceae</taxon>
        <taxon>Oceanotoga</taxon>
    </lineage>
</organism>
<evidence type="ECO:0008006" key="5">
    <source>
        <dbReference type="Google" id="ProtNLM"/>
    </source>
</evidence>
<gene>
    <name evidence="3" type="ORF">C7380_10188</name>
</gene>
<evidence type="ECO:0000313" key="3">
    <source>
        <dbReference type="EMBL" id="PWJ96516.1"/>
    </source>
</evidence>
<name>A0AA45C932_9BACT</name>
<dbReference type="AlphaFoldDB" id="A0AA45C932"/>
<comment type="caution">
    <text evidence="3">The sequence shown here is derived from an EMBL/GenBank/DDBJ whole genome shotgun (WGS) entry which is preliminary data.</text>
</comment>
<protein>
    <recommendedName>
        <fullName evidence="5">Phosphate transport regulator</fullName>
    </recommendedName>
</protein>
<dbReference type="EMBL" id="QGGI01000001">
    <property type="protein sequence ID" value="PWJ96516.1"/>
    <property type="molecule type" value="Genomic_DNA"/>
</dbReference>
<dbReference type="InterPro" id="IPR002727">
    <property type="entry name" value="DUF47"/>
</dbReference>
<dbReference type="RefSeq" id="WP_109603509.1">
    <property type="nucleotide sequence ID" value="NZ_JAMHJO010000010.1"/>
</dbReference>
<dbReference type="PANTHER" id="PTHR36536">
    <property type="entry name" value="UPF0111 PROTEIN HI_1603"/>
    <property type="match status" value="1"/>
</dbReference>
<evidence type="ECO:0000256" key="2">
    <source>
        <dbReference type="SAM" id="Coils"/>
    </source>
</evidence>
<evidence type="ECO:0000313" key="4">
    <source>
        <dbReference type="Proteomes" id="UP000245921"/>
    </source>
</evidence>
<dbReference type="Gene3D" id="1.20.58.220">
    <property type="entry name" value="Phosphate transport system protein phou homolog 2, domain 2"/>
    <property type="match status" value="1"/>
</dbReference>
<comment type="similarity">
    <text evidence="1">Belongs to the UPF0111 family.</text>
</comment>
<keyword evidence="2" id="KW-0175">Coiled coil</keyword>
<dbReference type="PANTHER" id="PTHR36536:SF3">
    <property type="entry name" value="UPF0111 PROTEIN HI_1603"/>
    <property type="match status" value="1"/>
</dbReference>
<feature type="coiled-coil region" evidence="2">
    <location>
        <begin position="44"/>
        <end position="71"/>
    </location>
</feature>
<dbReference type="Pfam" id="PF01865">
    <property type="entry name" value="PhoU_div"/>
    <property type="match status" value="1"/>
</dbReference>
<keyword evidence="4" id="KW-1185">Reference proteome</keyword>
<dbReference type="SUPFAM" id="SSF109755">
    <property type="entry name" value="PhoU-like"/>
    <property type="match status" value="1"/>
</dbReference>
<accession>A0AA45C932</accession>
<reference evidence="3 4" key="1">
    <citation type="submission" date="2018-05" db="EMBL/GenBank/DDBJ databases">
        <title>Genomic Encyclopedia of Type Strains, Phase IV (KMG-IV): sequencing the most valuable type-strain genomes for metagenomic binning, comparative biology and taxonomic classification.</title>
        <authorList>
            <person name="Goeker M."/>
        </authorList>
    </citation>
    <scope>NUCLEOTIDE SEQUENCE [LARGE SCALE GENOMIC DNA]</scope>
    <source>
        <strain evidence="3 4">DSM 24906</strain>
    </source>
</reference>
<evidence type="ECO:0000256" key="1">
    <source>
        <dbReference type="ARBA" id="ARBA00008591"/>
    </source>
</evidence>
<dbReference type="InterPro" id="IPR038078">
    <property type="entry name" value="PhoU-like_sf"/>
</dbReference>
<sequence length="222" mass="26415">MSLWGKVFQKFNPITEIINHARIIENASDYLPELFRKYLEHEDITNIVNVIDSLEDEADEIKRNIRQNLKRGYMYRFERVDLLDYIEIQDKIADSFEDIGRLMLLNEVEITPEAKAKIFSIVEEVEKMIDLFKKSVKFLEEVIDSDFSKEKLEAHFKDITEIKWYEKDIDSKIFEFGKWLFSQKNDMNPVDIFFLRQIILILSEIADTCQNVSDRIFILING</sequence>
<dbReference type="InterPro" id="IPR018445">
    <property type="entry name" value="Put_Phosphate_transp_reg"/>
</dbReference>
<dbReference type="Proteomes" id="UP000245921">
    <property type="component" value="Unassembled WGS sequence"/>
</dbReference>
<proteinExistence type="inferred from homology"/>